<name>A0ACC0K668_CHOFU</name>
<keyword evidence="2" id="KW-1185">Reference proteome</keyword>
<accession>A0ACC0K668</accession>
<reference evidence="1 2" key="1">
    <citation type="journal article" date="2022" name="Genome Biol. Evol.">
        <title>The Spruce Budworm Genome: Reconstructing the Evolutionary History of Antifreeze Proteins.</title>
        <authorList>
            <person name="Beliveau C."/>
            <person name="Gagne P."/>
            <person name="Picq S."/>
            <person name="Vernygora O."/>
            <person name="Keeling C.I."/>
            <person name="Pinkney K."/>
            <person name="Doucet D."/>
            <person name="Wen F."/>
            <person name="Johnston J.S."/>
            <person name="Maaroufi H."/>
            <person name="Boyle B."/>
            <person name="Laroche J."/>
            <person name="Dewar K."/>
            <person name="Juretic N."/>
            <person name="Blackburn G."/>
            <person name="Nisole A."/>
            <person name="Brunet B."/>
            <person name="Brandao M."/>
            <person name="Lumley L."/>
            <person name="Duan J."/>
            <person name="Quan G."/>
            <person name="Lucarotti C.J."/>
            <person name="Roe A.D."/>
            <person name="Sperling F.A.H."/>
            <person name="Levesque R.C."/>
            <person name="Cusson M."/>
        </authorList>
    </citation>
    <scope>NUCLEOTIDE SEQUENCE [LARGE SCALE GENOMIC DNA]</scope>
    <source>
        <strain evidence="1">Glfc:IPQL:Cfum</strain>
    </source>
</reference>
<protein>
    <submittedName>
        <fullName evidence="1">Uncharacterized protein</fullName>
    </submittedName>
</protein>
<comment type="caution">
    <text evidence="1">The sequence shown here is derived from an EMBL/GenBank/DDBJ whole genome shotgun (WGS) entry which is preliminary data.</text>
</comment>
<gene>
    <name evidence="1" type="ORF">MSG28_004437</name>
</gene>
<evidence type="ECO:0000313" key="1">
    <source>
        <dbReference type="EMBL" id="KAI8431879.1"/>
    </source>
</evidence>
<dbReference type="Proteomes" id="UP001064048">
    <property type="component" value="Chromosome 7"/>
</dbReference>
<sequence>MRTRRHIDLRADMQIAFIILLALGLASAGYIGWSPSYSVYSRPVVRRVYSYPRWSGSSGWNKGWNGGWNGWNGDSNMLPPSDCFRRTCEARGLAV</sequence>
<proteinExistence type="predicted"/>
<evidence type="ECO:0000313" key="2">
    <source>
        <dbReference type="Proteomes" id="UP001064048"/>
    </source>
</evidence>
<dbReference type="EMBL" id="CM046107">
    <property type="protein sequence ID" value="KAI8431879.1"/>
    <property type="molecule type" value="Genomic_DNA"/>
</dbReference>
<organism evidence="1 2">
    <name type="scientific">Choristoneura fumiferana</name>
    <name type="common">Spruce budworm moth</name>
    <name type="synonym">Archips fumiferana</name>
    <dbReference type="NCBI Taxonomy" id="7141"/>
    <lineage>
        <taxon>Eukaryota</taxon>
        <taxon>Metazoa</taxon>
        <taxon>Ecdysozoa</taxon>
        <taxon>Arthropoda</taxon>
        <taxon>Hexapoda</taxon>
        <taxon>Insecta</taxon>
        <taxon>Pterygota</taxon>
        <taxon>Neoptera</taxon>
        <taxon>Endopterygota</taxon>
        <taxon>Lepidoptera</taxon>
        <taxon>Glossata</taxon>
        <taxon>Ditrysia</taxon>
        <taxon>Tortricoidea</taxon>
        <taxon>Tortricidae</taxon>
        <taxon>Tortricinae</taxon>
        <taxon>Choristoneura</taxon>
    </lineage>
</organism>